<dbReference type="InterPro" id="IPR007969">
    <property type="entry name" value="DUF732"/>
</dbReference>
<dbReference type="RefSeq" id="WP_003921919.1">
    <property type="nucleotide sequence ID" value="NZ_AP022314.1"/>
</dbReference>
<dbReference type="Proteomes" id="UP000464624">
    <property type="component" value="Chromosome"/>
</dbReference>
<dbReference type="EMBL" id="AP022314">
    <property type="protein sequence ID" value="BBU22115.1"/>
    <property type="molecule type" value="Genomic_DNA"/>
</dbReference>
<accession>A0AAD1H0E4</accession>
<feature type="domain" description="DUF732" evidence="2">
    <location>
        <begin position="27"/>
        <end position="96"/>
    </location>
</feature>
<evidence type="ECO:0000256" key="1">
    <source>
        <dbReference type="SAM" id="SignalP"/>
    </source>
</evidence>
<evidence type="ECO:0000259" key="2">
    <source>
        <dbReference type="Pfam" id="PF05305"/>
    </source>
</evidence>
<dbReference type="AlphaFoldDB" id="A0AAD1H0E4"/>
<feature type="signal peptide" evidence="1">
    <location>
        <begin position="1"/>
        <end position="24"/>
    </location>
</feature>
<feature type="chain" id="PRO_5042088846" description="DUF732 domain-containing protein" evidence="1">
    <location>
        <begin position="25"/>
        <end position="98"/>
    </location>
</feature>
<dbReference type="KEGG" id="mxe:MYXE_19050"/>
<keyword evidence="1" id="KW-0732">Signal</keyword>
<dbReference type="Pfam" id="PF05305">
    <property type="entry name" value="DUF732"/>
    <property type="match status" value="1"/>
</dbReference>
<name>A0AAD1H0E4_MYCXE</name>
<protein>
    <recommendedName>
        <fullName evidence="2">DUF732 domain-containing protein</fullName>
    </recommendedName>
</protein>
<sequence>MRETVALLAALAATAVVAAAPAHADPEAEYLDTLAGQGFDLTAVNTRRLVNFGKVACADIGTGGEEQAVRHLASFPGANPARVRAVVSTAHEKLCPGA</sequence>
<evidence type="ECO:0000313" key="4">
    <source>
        <dbReference type="Proteomes" id="UP000464624"/>
    </source>
</evidence>
<evidence type="ECO:0000313" key="3">
    <source>
        <dbReference type="EMBL" id="BBU22115.1"/>
    </source>
</evidence>
<organism evidence="3 4">
    <name type="scientific">Mycobacterium xenopi</name>
    <dbReference type="NCBI Taxonomy" id="1789"/>
    <lineage>
        <taxon>Bacteria</taxon>
        <taxon>Bacillati</taxon>
        <taxon>Actinomycetota</taxon>
        <taxon>Actinomycetes</taxon>
        <taxon>Mycobacteriales</taxon>
        <taxon>Mycobacteriaceae</taxon>
        <taxon>Mycobacterium</taxon>
    </lineage>
</organism>
<proteinExistence type="predicted"/>
<gene>
    <name evidence="3" type="ORF">MYXE_19050</name>
</gene>
<reference evidence="3 4" key="1">
    <citation type="submission" date="2019-12" db="EMBL/GenBank/DDBJ databases">
        <title>Complete genome sequence of Mycolicibacterium xenopi str. JCM15661T.</title>
        <authorList>
            <person name="Yoshida M."/>
            <person name="Fukano H."/>
            <person name="Asakura T."/>
            <person name="Hoshino Y."/>
        </authorList>
    </citation>
    <scope>NUCLEOTIDE SEQUENCE [LARGE SCALE GENOMIC DNA]</scope>
    <source>
        <strain evidence="3 4">JCM 15661T</strain>
    </source>
</reference>